<sequence>MAYSQLKHFLFSVYTLKKAKKRKIQTLKPLLPGGCDTQRDIEEDDDSDSGISQVFSPGAHSSFSLPDIAKTELASKLSAATASRPAHIKARVLWKYDPVDPSDLKADKGEIVLLLYRLNSRVFAVNNKGKRGFIPFNYCTVLRKNDFVTSGAFTSNVHRVNSVRNTRPVRVYYHDDCLTEKKNYSLKTTNSYSSTSRDSFLDLREKFNLLSLQRCRSDESLVGGTKYDSRTWTMSSSLEDLSDDDQVTSMVSELIRWDRRAPETFRRRQKAQVTHFRKFDNEAVVVLFDFRAADENDLEVGRGEVVTVLNRDDEDWWWVMRSDGKEGFIPSAYVSIEAVRLPIESASRSNDSTTSGSTEGSINQVRFQDPLCTIHSYIIEDSYSDSESNGPRDREDGSVSDTESGDDFYLDSKWSTWC</sequence>
<dbReference type="Proteomes" id="UP001249851">
    <property type="component" value="Unassembled WGS sequence"/>
</dbReference>
<evidence type="ECO:0000256" key="3">
    <source>
        <dbReference type="SAM" id="MobiDB-lite"/>
    </source>
</evidence>
<dbReference type="CDD" id="cd00174">
    <property type="entry name" value="SH3"/>
    <property type="match status" value="2"/>
</dbReference>
<dbReference type="AlphaFoldDB" id="A0AAD9QFB7"/>
<dbReference type="PANTHER" id="PTHR14167:SF116">
    <property type="entry name" value="CAP, ISOFORM AC"/>
    <property type="match status" value="1"/>
</dbReference>
<proteinExistence type="predicted"/>
<keyword evidence="1 2" id="KW-0728">SH3 domain</keyword>
<dbReference type="PRINTS" id="PR00452">
    <property type="entry name" value="SH3DOMAIN"/>
</dbReference>
<evidence type="ECO:0000256" key="2">
    <source>
        <dbReference type="PROSITE-ProRule" id="PRU00192"/>
    </source>
</evidence>
<feature type="domain" description="SH3" evidence="4">
    <location>
        <begin position="85"/>
        <end position="144"/>
    </location>
</feature>
<protein>
    <submittedName>
        <fullName evidence="5">SH3 domain-containing protein Dlish</fullName>
    </submittedName>
</protein>
<evidence type="ECO:0000259" key="4">
    <source>
        <dbReference type="PROSITE" id="PS50002"/>
    </source>
</evidence>
<dbReference type="SUPFAM" id="SSF50044">
    <property type="entry name" value="SH3-domain"/>
    <property type="match status" value="2"/>
</dbReference>
<dbReference type="PRINTS" id="PR01887">
    <property type="entry name" value="SPECTRNALPHA"/>
</dbReference>
<evidence type="ECO:0000313" key="6">
    <source>
        <dbReference type="Proteomes" id="UP001249851"/>
    </source>
</evidence>
<organism evidence="5 6">
    <name type="scientific">Acropora cervicornis</name>
    <name type="common">Staghorn coral</name>
    <dbReference type="NCBI Taxonomy" id="6130"/>
    <lineage>
        <taxon>Eukaryota</taxon>
        <taxon>Metazoa</taxon>
        <taxon>Cnidaria</taxon>
        <taxon>Anthozoa</taxon>
        <taxon>Hexacorallia</taxon>
        <taxon>Scleractinia</taxon>
        <taxon>Astrocoeniina</taxon>
        <taxon>Acroporidae</taxon>
        <taxon>Acropora</taxon>
    </lineage>
</organism>
<accession>A0AAD9QFB7</accession>
<dbReference type="PANTHER" id="PTHR14167">
    <property type="entry name" value="SH3 DOMAIN-CONTAINING"/>
    <property type="match status" value="1"/>
</dbReference>
<dbReference type="PROSITE" id="PS50002">
    <property type="entry name" value="SH3"/>
    <property type="match status" value="2"/>
</dbReference>
<evidence type="ECO:0000256" key="1">
    <source>
        <dbReference type="ARBA" id="ARBA00022443"/>
    </source>
</evidence>
<name>A0AAD9QFB7_ACRCE</name>
<dbReference type="Gene3D" id="2.30.30.40">
    <property type="entry name" value="SH3 Domains"/>
    <property type="match status" value="2"/>
</dbReference>
<feature type="domain" description="SH3" evidence="4">
    <location>
        <begin position="279"/>
        <end position="339"/>
    </location>
</feature>
<feature type="region of interest" description="Disordered" evidence="3">
    <location>
        <begin position="382"/>
        <end position="418"/>
    </location>
</feature>
<keyword evidence="6" id="KW-1185">Reference proteome</keyword>
<comment type="caution">
    <text evidence="5">The sequence shown here is derived from an EMBL/GenBank/DDBJ whole genome shotgun (WGS) entry which is preliminary data.</text>
</comment>
<dbReference type="Pfam" id="PF07653">
    <property type="entry name" value="SH3_2"/>
    <property type="match status" value="2"/>
</dbReference>
<dbReference type="InterPro" id="IPR050384">
    <property type="entry name" value="Endophilin_SH3RF"/>
</dbReference>
<evidence type="ECO:0000313" key="5">
    <source>
        <dbReference type="EMBL" id="KAK2559911.1"/>
    </source>
</evidence>
<dbReference type="InterPro" id="IPR001452">
    <property type="entry name" value="SH3_domain"/>
</dbReference>
<dbReference type="SMART" id="SM00326">
    <property type="entry name" value="SH3"/>
    <property type="match status" value="2"/>
</dbReference>
<dbReference type="EMBL" id="JARQWQ010000038">
    <property type="protein sequence ID" value="KAK2559911.1"/>
    <property type="molecule type" value="Genomic_DNA"/>
</dbReference>
<gene>
    <name evidence="5" type="ORF">P5673_017485</name>
</gene>
<reference evidence="5" key="1">
    <citation type="journal article" date="2023" name="G3 (Bethesda)">
        <title>Whole genome assembly and annotation of the endangered Caribbean coral Acropora cervicornis.</title>
        <authorList>
            <person name="Selwyn J.D."/>
            <person name="Vollmer S.V."/>
        </authorList>
    </citation>
    <scope>NUCLEOTIDE SEQUENCE</scope>
    <source>
        <strain evidence="5">K2</strain>
    </source>
</reference>
<dbReference type="InterPro" id="IPR036028">
    <property type="entry name" value="SH3-like_dom_sf"/>
</dbReference>
<reference evidence="5" key="2">
    <citation type="journal article" date="2023" name="Science">
        <title>Genomic signatures of disease resistance in endangered staghorn corals.</title>
        <authorList>
            <person name="Vollmer S.V."/>
            <person name="Selwyn J.D."/>
            <person name="Despard B.A."/>
            <person name="Roesel C.L."/>
        </authorList>
    </citation>
    <scope>NUCLEOTIDE SEQUENCE</scope>
    <source>
        <strain evidence="5">K2</strain>
    </source>
</reference>